<evidence type="ECO:0000313" key="1">
    <source>
        <dbReference type="EMBL" id="TGE18098.1"/>
    </source>
</evidence>
<dbReference type="Proteomes" id="UP000297739">
    <property type="component" value="Unassembled WGS sequence"/>
</dbReference>
<reference evidence="1 2" key="1">
    <citation type="submission" date="2019-04" db="EMBL/GenBank/DDBJ databases">
        <authorList>
            <person name="Feng G."/>
            <person name="Zhang J."/>
            <person name="Zhu H."/>
        </authorList>
    </citation>
    <scope>NUCLEOTIDE SEQUENCE [LARGE SCALE GENOMIC DNA]</scope>
    <source>
        <strain evidence="1 2">JCM 17223</strain>
    </source>
</reference>
<accession>A0A4Z0PN79</accession>
<comment type="caution">
    <text evidence="1">The sequence shown here is derived from an EMBL/GenBank/DDBJ whole genome shotgun (WGS) entry which is preliminary data.</text>
</comment>
<dbReference type="RefSeq" id="WP_135496829.1">
    <property type="nucleotide sequence ID" value="NZ_SRLD01000008.1"/>
</dbReference>
<dbReference type="AlphaFoldDB" id="A0A4Z0PN79"/>
<organism evidence="1 2">
    <name type="scientific">Hymenobacter elongatus</name>
    <dbReference type="NCBI Taxonomy" id="877208"/>
    <lineage>
        <taxon>Bacteria</taxon>
        <taxon>Pseudomonadati</taxon>
        <taxon>Bacteroidota</taxon>
        <taxon>Cytophagia</taxon>
        <taxon>Cytophagales</taxon>
        <taxon>Hymenobacteraceae</taxon>
        <taxon>Hymenobacter</taxon>
    </lineage>
</organism>
<keyword evidence="2" id="KW-1185">Reference proteome</keyword>
<dbReference type="EMBL" id="SRLD01000008">
    <property type="protein sequence ID" value="TGE18098.1"/>
    <property type="molecule type" value="Genomic_DNA"/>
</dbReference>
<sequence length="236" mass="27013">MAVLALAGCQNESVPGPESGTDYYPLEVGRYRIYAVSDTLWANYQRQVTTYQFRETITDPITGAAGVTGYRLVRAKRLLPTDAWRDDSVMVVTPTEGALVLTRNNRRTVELVFPVRKDRAWNMTAFSAVDTVIKQEDESRRYEKVGEPFQVTTGGKTYRYEQTLTTALIDDNITGFDDEYYLSKYTQVYAKGIGPVYRVRRRFNYCDQQAQTCSRTNTRIYQGQSRVEVLLEEGKL</sequence>
<dbReference type="OrthoDB" id="1467525at2"/>
<name>A0A4Z0PN79_9BACT</name>
<protein>
    <submittedName>
        <fullName evidence="1">Uncharacterized protein</fullName>
    </submittedName>
</protein>
<evidence type="ECO:0000313" key="2">
    <source>
        <dbReference type="Proteomes" id="UP000297739"/>
    </source>
</evidence>
<proteinExistence type="predicted"/>
<gene>
    <name evidence="1" type="ORF">E5J99_06075</name>
</gene>